<organism evidence="2">
    <name type="scientific">Arion vulgaris</name>
    <dbReference type="NCBI Taxonomy" id="1028688"/>
    <lineage>
        <taxon>Eukaryota</taxon>
        <taxon>Metazoa</taxon>
        <taxon>Spiralia</taxon>
        <taxon>Lophotrochozoa</taxon>
        <taxon>Mollusca</taxon>
        <taxon>Gastropoda</taxon>
        <taxon>Heterobranchia</taxon>
        <taxon>Euthyneura</taxon>
        <taxon>Panpulmonata</taxon>
        <taxon>Eupulmonata</taxon>
        <taxon>Stylommatophora</taxon>
        <taxon>Helicina</taxon>
        <taxon>Arionoidea</taxon>
        <taxon>Arionidae</taxon>
        <taxon>Arion</taxon>
    </lineage>
</organism>
<feature type="region of interest" description="Disordered" evidence="1">
    <location>
        <begin position="84"/>
        <end position="103"/>
    </location>
</feature>
<evidence type="ECO:0000256" key="1">
    <source>
        <dbReference type="SAM" id="MobiDB-lite"/>
    </source>
</evidence>
<feature type="non-terminal residue" evidence="2">
    <location>
        <position position="103"/>
    </location>
</feature>
<gene>
    <name evidence="2" type="primary">ORF222630</name>
</gene>
<name>A0A0B7C485_9EUPU</name>
<dbReference type="EMBL" id="HACG01053132">
    <property type="protein sequence ID" value="CEL00003.1"/>
    <property type="molecule type" value="Transcribed_RNA"/>
</dbReference>
<feature type="non-terminal residue" evidence="2">
    <location>
        <position position="1"/>
    </location>
</feature>
<sequence>FDLSLQSSSDSKVVKEVIDLNKYIIKPLKGKNKQDNLNKLFEGFYQNDDQVTRRNNIKDHGAQKYEPDDELEINEHFIDIPDQGEQSSRHFHLKDGDCCQQAR</sequence>
<evidence type="ECO:0000313" key="2">
    <source>
        <dbReference type="EMBL" id="CEL00003.1"/>
    </source>
</evidence>
<proteinExistence type="predicted"/>
<protein>
    <submittedName>
        <fullName evidence="2">Uncharacterized protein</fullName>
    </submittedName>
</protein>
<reference evidence="2" key="1">
    <citation type="submission" date="2014-12" db="EMBL/GenBank/DDBJ databases">
        <title>Insight into the proteome of Arion vulgaris.</title>
        <authorList>
            <person name="Aradska J."/>
            <person name="Bulat T."/>
            <person name="Smidak R."/>
            <person name="Sarate P."/>
            <person name="Gangsoo J."/>
            <person name="Sialana F."/>
            <person name="Bilban M."/>
            <person name="Lubec G."/>
        </authorList>
    </citation>
    <scope>NUCLEOTIDE SEQUENCE</scope>
    <source>
        <tissue evidence="2">Skin</tissue>
    </source>
</reference>
<accession>A0A0B7C485</accession>
<dbReference type="AlphaFoldDB" id="A0A0B7C485"/>